<evidence type="ECO:0000256" key="5">
    <source>
        <dbReference type="ARBA" id="ARBA00022737"/>
    </source>
</evidence>
<feature type="domain" description="Laminin EGF-like" evidence="16">
    <location>
        <begin position="1093"/>
        <end position="1140"/>
    </location>
</feature>
<feature type="disulfide bond" evidence="13">
    <location>
        <begin position="1491"/>
        <end position="1500"/>
    </location>
</feature>
<dbReference type="CDD" id="cd00110">
    <property type="entry name" value="LamG"/>
    <property type="match status" value="4"/>
</dbReference>
<dbReference type="Pfam" id="PF00053">
    <property type="entry name" value="EGF_laminin"/>
    <property type="match status" value="18"/>
</dbReference>
<dbReference type="FunFam" id="2.10.25.10:FF:000011">
    <property type="entry name" value="Cadherin EGF LAG seven-pass G-type receptor"/>
    <property type="match status" value="1"/>
</dbReference>
<feature type="domain" description="Laminin EGF-like" evidence="16">
    <location>
        <begin position="1620"/>
        <end position="1666"/>
    </location>
</feature>
<keyword evidence="2" id="KW-0964">Secreted</keyword>
<dbReference type="PROSITE" id="PS00022">
    <property type="entry name" value="EGF_1"/>
    <property type="match status" value="1"/>
</dbReference>
<feature type="disulfide bond" evidence="13">
    <location>
        <begin position="1557"/>
        <end position="1571"/>
    </location>
</feature>
<comment type="subcellular location">
    <subcellularLocation>
        <location evidence="1">Secreted</location>
        <location evidence="1">Extracellular space</location>
        <location evidence="1">Extracellular matrix</location>
        <location evidence="1">Basement membrane</location>
    </subcellularLocation>
</comment>
<feature type="domain" description="Laminin EGF-like" evidence="16">
    <location>
        <begin position="1574"/>
        <end position="1619"/>
    </location>
</feature>
<dbReference type="PANTHER" id="PTHR10574">
    <property type="entry name" value="NETRIN/LAMININ-RELATED"/>
    <property type="match status" value="1"/>
</dbReference>
<keyword evidence="19" id="KW-1185">Reference proteome</keyword>
<feature type="disulfide bond" evidence="13">
    <location>
        <begin position="1005"/>
        <end position="1022"/>
    </location>
</feature>
<evidence type="ECO:0000256" key="12">
    <source>
        <dbReference type="PROSITE-ProRule" id="PRU00122"/>
    </source>
</evidence>
<dbReference type="InterPro" id="IPR001791">
    <property type="entry name" value="Laminin_G"/>
</dbReference>
<dbReference type="FunFam" id="2.10.25.10:FF:000051">
    <property type="entry name" value="Laminin subunit alpha 4"/>
    <property type="match status" value="1"/>
</dbReference>
<dbReference type="PROSITE" id="PS51115">
    <property type="entry name" value="LAMININ_IVA"/>
    <property type="match status" value="1"/>
</dbReference>
<feature type="disulfide bond" evidence="13">
    <location>
        <begin position="1003"/>
        <end position="1015"/>
    </location>
</feature>
<dbReference type="GO" id="GO:0009887">
    <property type="term" value="P:animal organ morphogenesis"/>
    <property type="evidence" value="ECO:0007669"/>
    <property type="project" value="TreeGrafter"/>
</dbReference>
<evidence type="ECO:0000256" key="9">
    <source>
        <dbReference type="ARBA" id="ARBA00023157"/>
    </source>
</evidence>
<proteinExistence type="predicted"/>
<dbReference type="FunFam" id="2.10.25.10:FF:000090">
    <property type="entry name" value="laminin subunit alpha"/>
    <property type="match status" value="2"/>
</dbReference>
<accession>A0AA36BYN4</accession>
<keyword evidence="9 13" id="KW-1015">Disulfide bond</keyword>
<sequence length="2989" mass="330590">MCEPCNCHGHTNACVYDPEIDTKKLSLDIHGNYDGGGVCQNCEHNTKGINCEQCIDGFYRPFNVPKDVPNVCHQCQCRSRFSTGSCEEGSGRCMCKPQYTGENCDRCNNGYHNFPECMPCDCHVNGTSEGLCDVGGGQCPCKSNYMGRKCDTCRSQYYNFPECKECDCSRIGSQGPDCDVTTGQCRCQPGFNGLNCSTCAVGYHGFPTCTLCNCDVIGCTEAICESQTGRCICKPNYTGSQCERCVPGYYGYPYCYECGCATPGSMDTRCHQNGQCVCKQHFSGVKCDKCAPGFYNYPECTECNCNPAGAIRVPGQPLGGCGPGAAMSDKLCECKERVIGNICDTCKTGYWDLDSNNPLGCRQCECNPAGTVGGINVCDGATGQCMCKVDVVGRNCNQCKDGTYALSANNPFGCKACDCNVGGSATMNCNKQTGQCICKPRVFGMKCDKPLKTYFFPTLHQQKYEIEDGYRPGGGKVYFAFNQRVFPDFSWKGYAIMSEKQPEVLIQSLIQKPSLYRLLIRYHNQHDEAVEGKITLTPRIPTDTEQMAMITFQPTDKPTFTKSADVSSILVLNPGKWTISIKVSSEHLNEDLFLDYLVLVPQHYYEATVLQDRITRQCSVINDKGPCLHYQYPELKGFSTILGIKAYVEKNGRKNSPRLFNNDTIVSELKIKGLVDLNEKQRKLKFDVDVPHPGMYVLVINYHNPHQVKENTIQILGPSGLSGGLTLLECSYSTLCRQVAKMDDEIGVFNFTTTTGTVTLVGNDETNTFIESVAAIPFHEWKQGYIRPTIVCIKVNGVCAGSHFSNPAGFDRIEAESEPNQDRIATDLPFGIWDTSVGLVKLNGSMPTLDVSGTVRTGQQVIVVHYYQPTRPEATIKVTIYSKDRIYTGTLKADFCSSQTGCRGIIKLDEEGQYHVDIVDPELRISFNSTTDADVWLDYIMLVTSNKYAPELLVFQPVDKSADFLSECIDDSLNLKQGKEKLKSCRTRLFALTTDYNNGALYCKCNVDGSLSFSCRAFGGQCKCRPNIIGRDCSACRSGYYGFPRCRRCRCRVGKCDPVDGSCVCPPFVEGAQCDSCVKHTFGYDPYVGCQECNCHPYGVENHNLSCNQQNGQCNCRPSIKGVHCDTCLMGHYGFPHCRRCDCNSLGTEDQVCDQASGTCLCKENTEQPTCTSCRSGAFYLEKANPKGCTLCFCFGTTSSCDHSTLIWITISDMKNWTLPNTVDAIIEEGSSEISAIINLVEDEKKPLYWSAPYTYLGNKIISYGGQLKFSVEFDTYEDGEMVEGTPDVILMGNNMSLVHSIVSETDQTEYTVDLRESHFYHEGTHGPVQRSQLMMVLVNLEALYIKASKSSSSTRVKLTNVQLDVATSEISGDRPAYTVEQCHCPASYEGSSCEKCAPGHYRHQTTPFLGICSPCQCNGHADQCDPNTGQCLSCRDNTEGRHCERCRAGYHGDPRRGGCSMCTCPLDSESNNFADKCYANQRGLVTHCDCQPGYAGNHCERCASGFYGQPMVLGQKCQPCFCSGNIDPSVEGSCDQTTGACNICTNNSTGPNCELCRHWWYGDAVRAKNCKPCTCDRCGTVNCGEFGTCECKENIIGINCDRCLPNYWGYHDCNGCKKCECAEASVSEQCDEYSGQCECREGVIGQKCDHCQSDYWNYKPTGCQKCQCMNEGSITCDSETGACICQPGFRGVNCSQCDKGWVHIPGKGCVVCDKCTKFLTDELYELSRNITITKRELHSVTVGVTALNSLRELGQSVNKYQPEVTAFLRGENPNLLSLKEHRDMVESLGHQVDVLKTKAKSGALRSHELLEKLEDLKVGTKDVDDLTKDVIHFIKVTVDYLKSLTTYTGPSTNLEAYIKRANILLDEMNELNHVDARQESADELDLSMKTSEVVVEYSQKKVDPEEHFNMTRDKIDGVREKLYDLQSNSRDAGELSSSALNLVQQLNNSLSANAMHSINTTTSKITQTISMARIMFEEIYANDNGLKELSAKLGEKVSDLSGFFDDLKNFIDEPVDEAHENVGKAIQHSDEIQREIQSLDSIYVNTKSASDTSVKAANSYKNIIMSIEDATVAANDALNVSQISHDMSQGVGENSMISKWTSLEIKMNASAAYDITTQDLANQLQSVQSLGDRVEKLNKEIQVKLEQFQDLHHDNYTASAHAIAMEAMETSDKASEVLIKANSIRPEDKNLMSSIPLHHSDTNESVTNGLKQVDKAHELLPNITSMIQYILDKKDAALSRARNASLDVKELRKKIELARSQANQILVGLKFSDTAVRLRNPPQVDSSGSYTKVSMHVKTYARNGLLTYIGGPKHEVQTQDYLSLEVANGRVMLRFDLGSGPGIVYHPKQIDDGEWHYIEAERIGAVGSLKVVTDGEDMIKMNGTSGGTNSVLLLRKHETYFFVGGFPQSVTLPDDITRTRFEGAVERFVYNDYPMGLWDFVSAENNYDGVTARLIKRKTFDGYRFDGDSYFELKAAYNVQKKFDISLSFNTFKPDGLLLLMYDTKSQDFASIDMRDGRIVYQYDLGGGRAFIATKERYNDGKWHQVQIRRHFQEGHLSMDSGTATYLDTSPGNLKMLAVKKLFIGGYNDYLDMPRNNLSNFGFNGCIKSLQFNTDSTGFENRILAHKVIPGCPEQIARGVNFPPPGKNYVTKYLEMTTSPRFHLTMKIRTEQSDGLLMFAQSPSNERRYLAIFVSSGHITVVRDNGPEVKSKIGNYNDGSWHYISVVQDGQELTLNINDVDMAVGLATTGLNADVQLYFGGIPEDISLPGGVPDVQFYGCIEDVTINGLFFNFATAKHSPGVRVNICPLDISTTVPSTSVVPATPPPTLPPGQCALPKVPAAADSYSASGHRFGATSNASRWEVNIRNKNNRKNHLSIEFQTMTPDGVLLYAADKNHRDFISVYLKGGEVRFSYNCGSGVATLRSTSAYNDGKWHKVTILRFNKQGTMSIDSGKALRTTSPGTTSSLDITRTYSFGGLSPENQKLAGT</sequence>
<feature type="domain" description="Laminin EGF-like" evidence="16">
    <location>
        <begin position="212"/>
        <end position="257"/>
    </location>
</feature>
<dbReference type="FunFam" id="2.10.25.10:FF:000033">
    <property type="entry name" value="Laminin subunit alpha 2"/>
    <property type="match status" value="1"/>
</dbReference>
<evidence type="ECO:0000256" key="10">
    <source>
        <dbReference type="ARBA" id="ARBA00023180"/>
    </source>
</evidence>
<feature type="domain" description="Laminin EGF-like" evidence="16">
    <location>
        <begin position="1141"/>
        <end position="1191"/>
    </location>
</feature>
<feature type="disulfide bond" evidence="13">
    <location>
        <begin position="214"/>
        <end position="231"/>
    </location>
</feature>
<dbReference type="SMART" id="SM00181">
    <property type="entry name" value="EGF"/>
    <property type="match status" value="14"/>
</dbReference>
<dbReference type="FunFam" id="2.10.25.10:FF:000074">
    <property type="entry name" value="Laminin subunit alpha"/>
    <property type="match status" value="1"/>
</dbReference>
<feature type="disulfide bond" evidence="13">
    <location>
        <begin position="278"/>
        <end position="287"/>
    </location>
</feature>
<feature type="disulfide bond" evidence="13">
    <location>
        <begin position="387"/>
        <end position="396"/>
    </location>
</feature>
<evidence type="ECO:0000256" key="7">
    <source>
        <dbReference type="ARBA" id="ARBA00022889"/>
    </source>
</evidence>
<dbReference type="Pfam" id="PF02210">
    <property type="entry name" value="Laminin_G_2"/>
    <property type="match status" value="2"/>
</dbReference>
<feature type="disulfide bond" evidence="13">
    <location>
        <begin position="166"/>
        <end position="178"/>
    </location>
</feature>
<feature type="disulfide bond" evidence="13">
    <location>
        <begin position="233"/>
        <end position="242"/>
    </location>
</feature>
<feature type="domain" description="Laminin EGF-like" evidence="16">
    <location>
        <begin position="1521"/>
        <end position="1573"/>
    </location>
</feature>
<dbReference type="InterPro" id="IPR002049">
    <property type="entry name" value="LE_dom"/>
</dbReference>
<keyword evidence="5" id="KW-0677">Repeat</keyword>
<evidence type="ECO:0000256" key="3">
    <source>
        <dbReference type="ARBA" id="ARBA00022530"/>
    </source>
</evidence>
<evidence type="ECO:0000313" key="18">
    <source>
        <dbReference type="EMBL" id="CAI9743073.1"/>
    </source>
</evidence>
<feature type="domain" description="Laminin EGF-like" evidence="16">
    <location>
        <begin position="1463"/>
        <end position="1520"/>
    </location>
</feature>
<feature type="disulfide bond" evidence="12">
    <location>
        <begin position="2781"/>
        <end position="2808"/>
    </location>
</feature>
<dbReference type="GO" id="GO:0009888">
    <property type="term" value="P:tissue development"/>
    <property type="evidence" value="ECO:0007669"/>
    <property type="project" value="TreeGrafter"/>
</dbReference>
<feature type="domain" description="Laminin G" evidence="15">
    <location>
        <begin position="2640"/>
        <end position="2808"/>
    </location>
</feature>
<feature type="domain" description="Laminin EGF-like" evidence="16">
    <location>
        <begin position="1416"/>
        <end position="1462"/>
    </location>
</feature>
<dbReference type="FunFam" id="2.10.25.10:FF:000388">
    <property type="entry name" value="Laminin subunit alpha"/>
    <property type="match status" value="1"/>
</dbReference>
<feature type="domain" description="Laminin G" evidence="15">
    <location>
        <begin position="2844"/>
        <end position="2989"/>
    </location>
</feature>
<dbReference type="GO" id="GO:0005604">
    <property type="term" value="C:basement membrane"/>
    <property type="evidence" value="ECO:0007669"/>
    <property type="project" value="UniProtKB-SubCell"/>
</dbReference>
<evidence type="ECO:0000256" key="14">
    <source>
        <dbReference type="SAM" id="Coils"/>
    </source>
</evidence>
<dbReference type="EMBL" id="OX597841">
    <property type="protein sequence ID" value="CAI9743073.1"/>
    <property type="molecule type" value="Genomic_DNA"/>
</dbReference>
<feature type="coiled-coil region" evidence="14">
    <location>
        <begin position="2121"/>
        <end position="2155"/>
    </location>
</feature>
<gene>
    <name evidence="18" type="ORF">OCTVUL_1B001293</name>
</gene>
<feature type="disulfide bond" evidence="13">
    <location>
        <begin position="168"/>
        <end position="185"/>
    </location>
</feature>
<evidence type="ECO:0000256" key="8">
    <source>
        <dbReference type="ARBA" id="ARBA00023054"/>
    </source>
</evidence>
<dbReference type="Proteomes" id="UP001162480">
    <property type="component" value="Chromosome 28"/>
</dbReference>
<feature type="disulfide bond" evidence="13">
    <location>
        <begin position="212"/>
        <end position="224"/>
    </location>
</feature>
<dbReference type="SMART" id="SM00180">
    <property type="entry name" value="EGF_Lam"/>
    <property type="match status" value="20"/>
</dbReference>
<evidence type="ECO:0000259" key="15">
    <source>
        <dbReference type="PROSITE" id="PS50025"/>
    </source>
</evidence>
<comment type="caution">
    <text evidence="13">Lacks conserved residue(s) required for the propagation of feature annotation.</text>
</comment>
<feature type="disulfide bond" evidence="13">
    <location>
        <begin position="122"/>
        <end position="139"/>
    </location>
</feature>
<dbReference type="PROSITE" id="PS50027">
    <property type="entry name" value="EGF_LAM_2"/>
    <property type="match status" value="15"/>
</dbReference>
<evidence type="ECO:0000256" key="6">
    <source>
        <dbReference type="ARBA" id="ARBA00022869"/>
    </source>
</evidence>
<keyword evidence="11 13" id="KW-0424">Laminin EGF-like domain</keyword>
<feature type="domain" description="Laminin G" evidence="15">
    <location>
        <begin position="2269"/>
        <end position="2455"/>
    </location>
</feature>
<dbReference type="InterPro" id="IPR000742">
    <property type="entry name" value="EGF"/>
</dbReference>
<feature type="domain" description="Laminin EGF-like" evidence="16">
    <location>
        <begin position="166"/>
        <end position="211"/>
    </location>
</feature>
<feature type="domain" description="Laminin EGF-like" evidence="16">
    <location>
        <begin position="1003"/>
        <end position="1048"/>
    </location>
</feature>
<dbReference type="SMART" id="SM00281">
    <property type="entry name" value="LamB"/>
    <property type="match status" value="1"/>
</dbReference>
<feature type="disulfide bond" evidence="13">
    <location>
        <begin position="1141"/>
        <end position="1153"/>
    </location>
</feature>
<dbReference type="Pfam" id="PF00052">
    <property type="entry name" value="Laminin_B"/>
    <property type="match status" value="1"/>
</dbReference>
<evidence type="ECO:0000313" key="19">
    <source>
        <dbReference type="Proteomes" id="UP001162480"/>
    </source>
</evidence>
<reference evidence="18" key="1">
    <citation type="submission" date="2023-08" db="EMBL/GenBank/DDBJ databases">
        <authorList>
            <person name="Alioto T."/>
            <person name="Alioto T."/>
            <person name="Gomez Garrido J."/>
        </authorList>
    </citation>
    <scope>NUCLEOTIDE SEQUENCE</scope>
</reference>
<evidence type="ECO:0000259" key="17">
    <source>
        <dbReference type="PROSITE" id="PS51115"/>
    </source>
</evidence>
<dbReference type="PROSITE" id="PS50025">
    <property type="entry name" value="LAM_G_DOMAIN"/>
    <property type="match status" value="4"/>
</dbReference>
<feature type="disulfide bond" evidence="13">
    <location>
        <begin position="1592"/>
        <end position="1601"/>
    </location>
</feature>
<dbReference type="FunFam" id="2.10.25.10:FF:000106">
    <property type="entry name" value="Heparan sulfate proteoglycan 2"/>
    <property type="match status" value="1"/>
</dbReference>
<evidence type="ECO:0000259" key="16">
    <source>
        <dbReference type="PROSITE" id="PS50027"/>
    </source>
</evidence>
<feature type="disulfide bond" evidence="13">
    <location>
        <begin position="1143"/>
        <end position="1160"/>
    </location>
</feature>
<dbReference type="FunFam" id="2.10.25.10:FF:000082">
    <property type="entry name" value="Laminin subunit alpha 1"/>
    <property type="match status" value="2"/>
</dbReference>
<dbReference type="Gene3D" id="2.60.120.200">
    <property type="match status" value="4"/>
</dbReference>
<feature type="domain" description="Laminin EGF-like" evidence="16">
    <location>
        <begin position="120"/>
        <end position="165"/>
    </location>
</feature>
<feature type="disulfide bond" evidence="13">
    <location>
        <begin position="1435"/>
        <end position="1444"/>
    </location>
</feature>
<feature type="domain" description="Laminin EGF-like" evidence="16">
    <location>
        <begin position="258"/>
        <end position="302"/>
    </location>
</feature>
<evidence type="ECO:0000256" key="4">
    <source>
        <dbReference type="ARBA" id="ARBA00022729"/>
    </source>
</evidence>
<feature type="disulfide bond" evidence="13">
    <location>
        <begin position="1640"/>
        <end position="1649"/>
    </location>
</feature>
<dbReference type="Pfam" id="PF24973">
    <property type="entry name" value="EGF_LMN_ATRN"/>
    <property type="match status" value="1"/>
</dbReference>
<dbReference type="CDD" id="cd00055">
    <property type="entry name" value="EGF_Lam"/>
    <property type="match status" value="20"/>
</dbReference>
<dbReference type="PANTHER" id="PTHR10574:SF436">
    <property type="entry name" value="LAMININ SUBUNIT ALPHA-2"/>
    <property type="match status" value="1"/>
</dbReference>
<protein>
    <submittedName>
        <fullName evidence="18">Laminin subunit alpha-like</fullName>
    </submittedName>
</protein>
<feature type="domain" description="Laminin EGF-like" evidence="16">
    <location>
        <begin position="1667"/>
        <end position="1712"/>
    </location>
</feature>
<feature type="disulfide bond" evidence="13">
    <location>
        <begin position="258"/>
        <end position="270"/>
    </location>
</feature>
<evidence type="ECO:0000256" key="1">
    <source>
        <dbReference type="ARBA" id="ARBA00004302"/>
    </source>
</evidence>
<feature type="disulfide bond" evidence="13">
    <location>
        <begin position="1545"/>
        <end position="1554"/>
    </location>
</feature>
<evidence type="ECO:0000256" key="13">
    <source>
        <dbReference type="PROSITE-ProRule" id="PRU00460"/>
    </source>
</evidence>
<dbReference type="InterPro" id="IPR056863">
    <property type="entry name" value="LMN_ATRN_NET-like_EGF"/>
</dbReference>
<feature type="disulfide bond" evidence="13">
    <location>
        <begin position="95"/>
        <end position="104"/>
    </location>
</feature>
<keyword evidence="8 14" id="KW-0175">Coiled coil</keyword>
<dbReference type="SUPFAM" id="SSF49899">
    <property type="entry name" value="Concanavalin A-like lectins/glucanases"/>
    <property type="match status" value="4"/>
</dbReference>
<dbReference type="GO" id="GO:0034446">
    <property type="term" value="P:substrate adhesion-dependent cell spreading"/>
    <property type="evidence" value="ECO:0007669"/>
    <property type="project" value="UniProtKB-ARBA"/>
</dbReference>
<keyword evidence="3" id="KW-0272">Extracellular matrix</keyword>
<feature type="disulfide bond" evidence="13">
    <location>
        <begin position="187"/>
        <end position="196"/>
    </location>
</feature>
<feature type="domain" description="Laminin G" evidence="15">
    <location>
        <begin position="2461"/>
        <end position="2633"/>
    </location>
</feature>
<feature type="disulfide bond" evidence="13">
    <location>
        <begin position="1162"/>
        <end position="1171"/>
    </location>
</feature>
<keyword evidence="7" id="KW-0130">Cell adhesion</keyword>
<evidence type="ECO:0000256" key="2">
    <source>
        <dbReference type="ARBA" id="ARBA00022525"/>
    </source>
</evidence>
<dbReference type="Gene3D" id="2.10.25.10">
    <property type="entry name" value="Laminin"/>
    <property type="match status" value="19"/>
</dbReference>
<dbReference type="FunFam" id="2.10.25.10:FF:000069">
    <property type="entry name" value="Laminin subunit alpha 1"/>
    <property type="match status" value="1"/>
</dbReference>
<organism evidence="18 19">
    <name type="scientific">Octopus vulgaris</name>
    <name type="common">Common octopus</name>
    <dbReference type="NCBI Taxonomy" id="6645"/>
    <lineage>
        <taxon>Eukaryota</taxon>
        <taxon>Metazoa</taxon>
        <taxon>Spiralia</taxon>
        <taxon>Lophotrochozoa</taxon>
        <taxon>Mollusca</taxon>
        <taxon>Cephalopoda</taxon>
        <taxon>Coleoidea</taxon>
        <taxon>Octopodiformes</taxon>
        <taxon>Octopoda</taxon>
        <taxon>Incirrata</taxon>
        <taxon>Octopodidae</taxon>
        <taxon>Octopus</taxon>
    </lineage>
</organism>
<dbReference type="FunFam" id="2.10.25.10:FF:000209">
    <property type="entry name" value="Laminin subunit alpha 5"/>
    <property type="match status" value="3"/>
</dbReference>
<dbReference type="InterPro" id="IPR050440">
    <property type="entry name" value="Laminin/Netrin_ECM"/>
</dbReference>
<dbReference type="SMART" id="SM00282">
    <property type="entry name" value="LamG"/>
    <property type="match status" value="4"/>
</dbReference>
<feature type="coiled-coil region" evidence="14">
    <location>
        <begin position="2235"/>
        <end position="2262"/>
    </location>
</feature>
<feature type="disulfide bond" evidence="13">
    <location>
        <begin position="1686"/>
        <end position="1695"/>
    </location>
</feature>
<feature type="domain" description="Laminin EGF-like" evidence="16">
    <location>
        <begin position="75"/>
        <end position="119"/>
    </location>
</feature>
<feature type="disulfide bond" evidence="13">
    <location>
        <begin position="1116"/>
        <end position="1125"/>
    </location>
</feature>
<dbReference type="CDD" id="cd02795">
    <property type="entry name" value="CBM6-CBM35-CBM36_like"/>
    <property type="match status" value="1"/>
</dbReference>
<keyword evidence="4" id="KW-0732">Signal</keyword>
<feature type="domain" description="Laminin EGF-like" evidence="16">
    <location>
        <begin position="364"/>
        <end position="416"/>
    </location>
</feature>
<dbReference type="PRINTS" id="PR00011">
    <property type="entry name" value="EGFLAMININ"/>
</dbReference>
<feature type="disulfide bond" evidence="13">
    <location>
        <begin position="120"/>
        <end position="132"/>
    </location>
</feature>
<dbReference type="SUPFAM" id="SSF57196">
    <property type="entry name" value="EGF/Laminin"/>
    <property type="match status" value="15"/>
</dbReference>
<dbReference type="Pfam" id="PF00054">
    <property type="entry name" value="Laminin_G_1"/>
    <property type="match status" value="2"/>
</dbReference>
<dbReference type="PROSITE" id="PS01248">
    <property type="entry name" value="EGF_LAM_1"/>
    <property type="match status" value="8"/>
</dbReference>
<feature type="disulfide bond" evidence="13">
    <location>
        <begin position="141"/>
        <end position="150"/>
    </location>
</feature>
<feature type="disulfide bond" evidence="13">
    <location>
        <begin position="1024"/>
        <end position="1033"/>
    </location>
</feature>
<feature type="domain" description="Laminin IV type A" evidence="17">
    <location>
        <begin position="1212"/>
        <end position="1382"/>
    </location>
</feature>
<name>A0AA36BYN4_OCTVU</name>
<dbReference type="InterPro" id="IPR013320">
    <property type="entry name" value="ConA-like_dom_sf"/>
</dbReference>
<dbReference type="InterPro" id="IPR000034">
    <property type="entry name" value="Laminin_IV"/>
</dbReference>
<dbReference type="GO" id="GO:0048699">
    <property type="term" value="P:generation of neurons"/>
    <property type="evidence" value="ECO:0007669"/>
    <property type="project" value="UniProtKB-ARBA"/>
</dbReference>
<evidence type="ECO:0000256" key="11">
    <source>
        <dbReference type="ARBA" id="ARBA00023292"/>
    </source>
</evidence>
<keyword evidence="10" id="KW-0325">Glycoprotein</keyword>
<keyword evidence="6" id="KW-0084">Basement membrane</keyword>